<proteinExistence type="predicted"/>
<dbReference type="EMBL" id="JAURVH010001534">
    <property type="protein sequence ID" value="KAK5895538.1"/>
    <property type="molecule type" value="Genomic_DNA"/>
</dbReference>
<gene>
    <name evidence="1" type="ORF">CgunFtcFv8_009224</name>
</gene>
<protein>
    <submittedName>
        <fullName evidence="1">Uncharacterized protein</fullName>
    </submittedName>
</protein>
<keyword evidence="2" id="KW-1185">Reference proteome</keyword>
<reference evidence="1 2" key="1">
    <citation type="journal article" date="2023" name="Mol. Biol. Evol.">
        <title>Genomics of Secondarily Temperate Adaptation in the Only Non-Antarctic Icefish.</title>
        <authorList>
            <person name="Rivera-Colon A.G."/>
            <person name="Rayamajhi N."/>
            <person name="Minhas B.F."/>
            <person name="Madrigal G."/>
            <person name="Bilyk K.T."/>
            <person name="Yoon V."/>
            <person name="Hune M."/>
            <person name="Gregory S."/>
            <person name="Cheng C.H.C."/>
            <person name="Catchen J.M."/>
        </authorList>
    </citation>
    <scope>NUCLEOTIDE SEQUENCE [LARGE SCALE GENOMIC DNA]</scope>
    <source>
        <tissue evidence="1">White muscle</tissue>
    </source>
</reference>
<sequence length="111" mass="11783">MCFMFNWTHPFKGSHWLKPPAVLPVRSAVLPVRSAVLPVRSAVLPVRSAVLPVRCHRAQTACHGDGVHSGAGGAGNGQDDSTLKVSCALTAGRLRGPVSIRMKCFLRVGSL</sequence>
<evidence type="ECO:0000313" key="1">
    <source>
        <dbReference type="EMBL" id="KAK5895538.1"/>
    </source>
</evidence>
<comment type="caution">
    <text evidence="1">The sequence shown here is derived from an EMBL/GenBank/DDBJ whole genome shotgun (WGS) entry which is preliminary data.</text>
</comment>
<name>A0AAN8GYE8_CHAGU</name>
<organism evidence="1 2">
    <name type="scientific">Champsocephalus gunnari</name>
    <name type="common">Mackerel icefish</name>
    <dbReference type="NCBI Taxonomy" id="52237"/>
    <lineage>
        <taxon>Eukaryota</taxon>
        <taxon>Metazoa</taxon>
        <taxon>Chordata</taxon>
        <taxon>Craniata</taxon>
        <taxon>Vertebrata</taxon>
        <taxon>Euteleostomi</taxon>
        <taxon>Actinopterygii</taxon>
        <taxon>Neopterygii</taxon>
        <taxon>Teleostei</taxon>
        <taxon>Neoteleostei</taxon>
        <taxon>Acanthomorphata</taxon>
        <taxon>Eupercaria</taxon>
        <taxon>Perciformes</taxon>
        <taxon>Notothenioidei</taxon>
        <taxon>Channichthyidae</taxon>
        <taxon>Champsocephalus</taxon>
    </lineage>
</organism>
<dbReference type="AlphaFoldDB" id="A0AAN8GYE8"/>
<accession>A0AAN8GYE8</accession>
<evidence type="ECO:0000313" key="2">
    <source>
        <dbReference type="Proteomes" id="UP001331515"/>
    </source>
</evidence>
<dbReference type="Proteomes" id="UP001331515">
    <property type="component" value="Unassembled WGS sequence"/>
</dbReference>